<gene>
    <name evidence="1" type="ORF">WAZ07_19305</name>
</gene>
<dbReference type="Proteomes" id="UP001372526">
    <property type="component" value="Unassembled WGS sequence"/>
</dbReference>
<accession>A0ABU8FL18</accession>
<sequence>MGYLQIVGGEYLTLTIKKTEVIRKNDFCRSKLFIELFMEYIYQTVEFVS</sequence>
<organism evidence="1 2">
    <name type="scientific">Bacillus bruguierae</name>
    <dbReference type="NCBI Taxonomy" id="3127667"/>
    <lineage>
        <taxon>Bacteria</taxon>
        <taxon>Bacillati</taxon>
        <taxon>Bacillota</taxon>
        <taxon>Bacilli</taxon>
        <taxon>Bacillales</taxon>
        <taxon>Bacillaceae</taxon>
        <taxon>Bacillus</taxon>
    </lineage>
</organism>
<reference evidence="1 2" key="1">
    <citation type="submission" date="2024-01" db="EMBL/GenBank/DDBJ databases">
        <title>Seven novel Bacillus-like species.</title>
        <authorList>
            <person name="Liu G."/>
        </authorList>
    </citation>
    <scope>NUCLEOTIDE SEQUENCE [LARGE SCALE GENOMIC DNA]</scope>
    <source>
        <strain evidence="1 2">FJAT-51639</strain>
    </source>
</reference>
<evidence type="ECO:0000313" key="1">
    <source>
        <dbReference type="EMBL" id="MEI4803377.1"/>
    </source>
</evidence>
<comment type="caution">
    <text evidence="1">The sequence shown here is derived from an EMBL/GenBank/DDBJ whole genome shotgun (WGS) entry which is preliminary data.</text>
</comment>
<name>A0ABU8FL18_9BACI</name>
<dbReference type="EMBL" id="JBAWSX010000013">
    <property type="protein sequence ID" value="MEI4803377.1"/>
    <property type="molecule type" value="Genomic_DNA"/>
</dbReference>
<keyword evidence="2" id="KW-1185">Reference proteome</keyword>
<proteinExistence type="predicted"/>
<protein>
    <submittedName>
        <fullName evidence="1">Uncharacterized protein</fullName>
    </submittedName>
</protein>
<evidence type="ECO:0000313" key="2">
    <source>
        <dbReference type="Proteomes" id="UP001372526"/>
    </source>
</evidence>